<dbReference type="InterPro" id="IPR035965">
    <property type="entry name" value="PAS-like_dom_sf"/>
</dbReference>
<reference evidence="1" key="1">
    <citation type="submission" date="2024-07" db="EMBL/GenBank/DDBJ databases">
        <authorList>
            <person name="Kim Y.J."/>
            <person name="Jeong J.Y."/>
        </authorList>
    </citation>
    <scope>NUCLEOTIDE SEQUENCE</scope>
    <source>
        <strain evidence="1">GIHE-MW2</strain>
    </source>
</reference>
<gene>
    <name evidence="1" type="ORF">ABWT76_004323</name>
</gene>
<dbReference type="RefSeq" id="WP_190877375.1">
    <property type="nucleotide sequence ID" value="NZ_CP159837.1"/>
</dbReference>
<dbReference type="Gene3D" id="3.30.450.20">
    <property type="entry name" value="PAS domain"/>
    <property type="match status" value="1"/>
</dbReference>
<dbReference type="AlphaFoldDB" id="A0AAU8J907"/>
<protein>
    <submittedName>
        <fullName evidence="1">Uncharacterized protein</fullName>
    </submittedName>
</protein>
<name>A0AAU8J907_9CYAN</name>
<sequence>MNSSKDGIAAIEAVRDALTEEINDFRCLVVNSVFAKLLGQKRTKLMNQSALKHLLNQLTPTLFDSLVEVVETGEAIEQEFYWENHHEQFWYYLTAVKFNDGCSITVCDITKFKLLEFNPKMESHL</sequence>
<accession>A0AAU8J907</accession>
<proteinExistence type="predicted"/>
<evidence type="ECO:0000313" key="1">
    <source>
        <dbReference type="EMBL" id="XCM35630.1"/>
    </source>
</evidence>
<dbReference type="EMBL" id="CP159837">
    <property type="protein sequence ID" value="XCM35630.1"/>
    <property type="molecule type" value="Genomic_DNA"/>
</dbReference>
<organism evidence="1">
    <name type="scientific">Planktothricoides raciborskii GIHE-MW2</name>
    <dbReference type="NCBI Taxonomy" id="2792601"/>
    <lineage>
        <taxon>Bacteria</taxon>
        <taxon>Bacillati</taxon>
        <taxon>Cyanobacteriota</taxon>
        <taxon>Cyanophyceae</taxon>
        <taxon>Oscillatoriophycideae</taxon>
        <taxon>Oscillatoriales</taxon>
        <taxon>Oscillatoriaceae</taxon>
        <taxon>Planktothricoides</taxon>
    </lineage>
</organism>
<dbReference type="SUPFAM" id="SSF55785">
    <property type="entry name" value="PYP-like sensor domain (PAS domain)"/>
    <property type="match status" value="1"/>
</dbReference>